<accession>A0ABS2K7J9</accession>
<dbReference type="InterPro" id="IPR036909">
    <property type="entry name" value="Cyt_c-like_dom_sf"/>
</dbReference>
<gene>
    <name evidence="12" type="ORF">ISP19_17590</name>
</gene>
<feature type="domain" description="Cytochrome c" evidence="11">
    <location>
        <begin position="193"/>
        <end position="303"/>
    </location>
</feature>
<evidence type="ECO:0000256" key="6">
    <source>
        <dbReference type="ARBA" id="ARBA00022737"/>
    </source>
</evidence>
<dbReference type="EMBL" id="JADIKE010000038">
    <property type="protein sequence ID" value="MBM7127188.1"/>
    <property type="molecule type" value="Genomic_DNA"/>
</dbReference>
<evidence type="ECO:0000256" key="10">
    <source>
        <dbReference type="SAM" id="Phobius"/>
    </source>
</evidence>
<protein>
    <submittedName>
        <fullName evidence="12">Cytochrome c</fullName>
    </submittedName>
</protein>
<dbReference type="RefSeq" id="WP_204683703.1">
    <property type="nucleotide sequence ID" value="NZ_BSNR01000019.1"/>
</dbReference>
<dbReference type="PROSITE" id="PS51007">
    <property type="entry name" value="CYTC"/>
    <property type="match status" value="3"/>
</dbReference>
<keyword evidence="3 9" id="KW-0349">Heme</keyword>
<evidence type="ECO:0000256" key="3">
    <source>
        <dbReference type="ARBA" id="ARBA00022617"/>
    </source>
</evidence>
<evidence type="ECO:0000313" key="13">
    <source>
        <dbReference type="Proteomes" id="UP001430149"/>
    </source>
</evidence>
<feature type="domain" description="Cytochrome c" evidence="11">
    <location>
        <begin position="48"/>
        <end position="151"/>
    </location>
</feature>
<comment type="subcellular location">
    <subcellularLocation>
        <location evidence="1">Cell membrane</location>
    </subcellularLocation>
</comment>
<evidence type="ECO:0000313" key="12">
    <source>
        <dbReference type="EMBL" id="MBM7127188.1"/>
    </source>
</evidence>
<dbReference type="Pfam" id="PF00034">
    <property type="entry name" value="Cytochrom_C"/>
    <property type="match status" value="3"/>
</dbReference>
<dbReference type="Gene3D" id="1.10.760.10">
    <property type="entry name" value="Cytochrome c-like domain"/>
    <property type="match status" value="3"/>
</dbReference>
<feature type="transmembrane region" description="Helical" evidence="10">
    <location>
        <begin position="6"/>
        <end position="24"/>
    </location>
</feature>
<evidence type="ECO:0000256" key="4">
    <source>
        <dbReference type="ARBA" id="ARBA00022723"/>
    </source>
</evidence>
<keyword evidence="10" id="KW-0812">Transmembrane</keyword>
<dbReference type="InterPro" id="IPR014353">
    <property type="entry name" value="Membr-bd_ADH_cyt_c"/>
</dbReference>
<keyword evidence="4 9" id="KW-0479">Metal-binding</keyword>
<dbReference type="SUPFAM" id="SSF46626">
    <property type="entry name" value="Cytochrome c"/>
    <property type="match status" value="3"/>
</dbReference>
<organism evidence="12 13">
    <name type="scientific">Dyella flava</name>
    <dbReference type="NCBI Taxonomy" id="1920170"/>
    <lineage>
        <taxon>Bacteria</taxon>
        <taxon>Pseudomonadati</taxon>
        <taxon>Pseudomonadota</taxon>
        <taxon>Gammaproteobacteria</taxon>
        <taxon>Lysobacterales</taxon>
        <taxon>Rhodanobacteraceae</taxon>
        <taxon>Dyella</taxon>
    </lineage>
</organism>
<keyword evidence="8 10" id="KW-0472">Membrane</keyword>
<keyword evidence="2" id="KW-1003">Cell membrane</keyword>
<dbReference type="Proteomes" id="UP001430149">
    <property type="component" value="Unassembled WGS sequence"/>
</dbReference>
<name>A0ABS2K7J9_9GAMM</name>
<dbReference type="PANTHER" id="PTHR35008">
    <property type="entry name" value="BLL4482 PROTEIN-RELATED"/>
    <property type="match status" value="1"/>
</dbReference>
<feature type="domain" description="Cytochrome c" evidence="11">
    <location>
        <begin position="319"/>
        <end position="409"/>
    </location>
</feature>
<keyword evidence="13" id="KW-1185">Reference proteome</keyword>
<dbReference type="InterPro" id="IPR009056">
    <property type="entry name" value="Cyt_c-like_dom"/>
</dbReference>
<comment type="caution">
    <text evidence="12">The sequence shown here is derived from an EMBL/GenBank/DDBJ whole genome shotgun (WGS) entry which is preliminary data.</text>
</comment>
<reference evidence="12" key="1">
    <citation type="submission" date="2020-10" db="EMBL/GenBank/DDBJ databases">
        <title>Phylogeny of dyella-like bacteria.</title>
        <authorList>
            <person name="Fu J."/>
        </authorList>
    </citation>
    <scope>NUCLEOTIDE SEQUENCE</scope>
    <source>
        <strain evidence="12">DHOC52</strain>
    </source>
</reference>
<dbReference type="PANTHER" id="PTHR35008:SF8">
    <property type="entry name" value="ALCOHOL DEHYDROGENASE CYTOCHROME C SUBUNIT"/>
    <property type="match status" value="1"/>
</dbReference>
<evidence type="ECO:0000256" key="8">
    <source>
        <dbReference type="ARBA" id="ARBA00023136"/>
    </source>
</evidence>
<sequence>MRHLRLLWIPAVIVVMALAARWWWMHRQQAMSAATEDPAIASMLKDPGVIAKGRYLAIAGDCVSCHTAQGGQPYAGGRLLPTPFGNIPAPNITPDAETGLGDWRFEDFWRALHTGIGRHDELLYPAFSYTSFTKVSREDAIAIFAYLQSLPPVHHLGRPLGLSFPYNIRSALTAWRAVYFKPGVYQTDPKQSASWNRGAYLVLGLGHCNECHAARGTWGGIVTQAPLSGGEIPTQEWYAPDLSTQANGGLQGWSAQDIVDVLKTGQSSKGVALGPMADVVASSTQYLRDDDLQAIADYLKSLPARPQLVAQPSALNSKSVADHGGDIYAQRCADCHGKDGEGVPGVYPPLDGNATVVEPTGINATRAVLLGGFAPVTAGNPRPYSMPPYAQQLSDADVAAVVTYIRQAWSNHAAPVLERDVIKYRHTPID</sequence>
<proteinExistence type="predicted"/>
<keyword evidence="5" id="KW-0732">Signal</keyword>
<evidence type="ECO:0000256" key="1">
    <source>
        <dbReference type="ARBA" id="ARBA00004236"/>
    </source>
</evidence>
<keyword evidence="10" id="KW-1133">Transmembrane helix</keyword>
<dbReference type="PIRSF" id="PIRSF000018">
    <property type="entry name" value="Mb_ADH_cyt_c"/>
    <property type="match status" value="1"/>
</dbReference>
<dbReference type="InterPro" id="IPR051459">
    <property type="entry name" value="Cytochrome_c-type_DH"/>
</dbReference>
<evidence type="ECO:0000256" key="7">
    <source>
        <dbReference type="ARBA" id="ARBA00023004"/>
    </source>
</evidence>
<keyword evidence="6" id="KW-0677">Repeat</keyword>
<evidence type="ECO:0000256" key="5">
    <source>
        <dbReference type="ARBA" id="ARBA00022729"/>
    </source>
</evidence>
<evidence type="ECO:0000256" key="2">
    <source>
        <dbReference type="ARBA" id="ARBA00022475"/>
    </source>
</evidence>
<evidence type="ECO:0000256" key="9">
    <source>
        <dbReference type="PROSITE-ProRule" id="PRU00433"/>
    </source>
</evidence>
<evidence type="ECO:0000259" key="11">
    <source>
        <dbReference type="PROSITE" id="PS51007"/>
    </source>
</evidence>
<keyword evidence="7 9" id="KW-0408">Iron</keyword>